<feature type="domain" description="DUF6443" evidence="4">
    <location>
        <begin position="51"/>
        <end position="159"/>
    </location>
</feature>
<protein>
    <submittedName>
        <fullName evidence="6">RHS repeat-associated core domain-containing protein</fullName>
    </submittedName>
</protein>
<dbReference type="Pfam" id="PF25023">
    <property type="entry name" value="TEN_YD-shell"/>
    <property type="match status" value="1"/>
</dbReference>
<dbReference type="Pfam" id="PF20041">
    <property type="entry name" value="DUF6443"/>
    <property type="match status" value="1"/>
</dbReference>
<dbReference type="PANTHER" id="PTHR32305:SF15">
    <property type="entry name" value="PROTEIN RHSA-RELATED"/>
    <property type="match status" value="1"/>
</dbReference>
<evidence type="ECO:0000313" key="7">
    <source>
        <dbReference type="Proteomes" id="UP000365824"/>
    </source>
</evidence>
<dbReference type="RefSeq" id="WP_115484184.1">
    <property type="nucleotide sequence ID" value="NZ_CAKJYS010000001.1"/>
</dbReference>
<evidence type="ECO:0000313" key="6">
    <source>
        <dbReference type="EMBL" id="KAA3926598.1"/>
    </source>
</evidence>
<feature type="domain" description="Teneurin-like YD-shell" evidence="5">
    <location>
        <begin position="768"/>
        <end position="873"/>
    </location>
</feature>
<dbReference type="Proteomes" id="UP000365824">
    <property type="component" value="Unassembled WGS sequence"/>
</dbReference>
<dbReference type="AlphaFoldDB" id="A0A9P3ZX31"/>
<dbReference type="EMBL" id="VWLB01000029">
    <property type="protein sequence ID" value="KAA3926598.1"/>
    <property type="molecule type" value="Genomic_DNA"/>
</dbReference>
<feature type="region of interest" description="Disordered" evidence="2">
    <location>
        <begin position="967"/>
        <end position="1015"/>
    </location>
</feature>
<dbReference type="InterPro" id="IPR056823">
    <property type="entry name" value="TEN-like_YD-shell"/>
</dbReference>
<evidence type="ECO:0000259" key="5">
    <source>
        <dbReference type="Pfam" id="PF25023"/>
    </source>
</evidence>
<feature type="signal peptide" evidence="3">
    <location>
        <begin position="1"/>
        <end position="21"/>
    </location>
</feature>
<dbReference type="InterPro" id="IPR022385">
    <property type="entry name" value="Rhs_assc_core"/>
</dbReference>
<sequence>MKNHISLFIFAIALLSGPVSANDLSMTAVKDTLASIPGEHNYIYVRTPLGEDEEKNYDEITFYDGLGRELDFAQSYGADRAGAIMAHHHLIEYDSLGRKEKQWLSTNTSFSYMSPEDLKGGVLWDYHDAGKRSYLQTNYESSPLNRITEQYGVGDAWGDHPARMEYLTNIPADSLRCSFYFIDDNDSLIRRGDYRSGELQVTKATDEDGKPTYTFVDKQGRTLLTRLGRGNQQADTYFVFDRFGRIRYVLPPMINDEISAGNLDLYAYQYLYDSFGRCISKKLPGCAAIRYVYDKADRVILSQNGNQSQKKEWTFTFYDNQGRLALTGLCSFNDPPSLDNSIVRAYRTTSEKDGVLHSGYEVEHFPYTLSSLLQVNYYDDYNFTTDTQLAFGLEKIGKVQYDSLYINHEASLISAQGRLTGTKIKVLDDERYLTSVLYYDYKGRIIQGRSQNHLGGYDTDFYSYTYTGKLFARLHTYQIGNGKRHMEEYTYEYLADGELRDVYHRVDNAYRANHLLYYTYDNARRVFLKDVGGLGAYTMYTYDVRDQVIKTMCRFFLSEEISYNASPGIPCYNGNISSLAWRSEEDDTDGISKGYRFAYDSMNRMTDACYGEGENLTGNLNCYDEQVTSFDKNGNILGLCRNGAVGPASFGVIDSLNLSYQGNYLLNVTDHAKNNMYGSTTDFKDGIRSSAEYAYDLNGNLIQDLNKGISRIRYNCLNLPSAIEFTDGRTISYLYSADGTKLEVIHAMGDSITTTTDYCGKAIYENGKLDKILLDGEGFVSFADDVSYSYHFFLKDYLGNVRVVYNEDREAEEVNHYYPFGGILASSTPSVQPYKYNGKELDRKGGLDWYDYGARMYDPVLGRWHVADPMSEKNYSITPYGYCLNNPVKHIDPDGKQVIPVPSPLPLPFYYPLTNTQSYRLPSNQQIMRHTSGKFAELGQIINHTPKMSYAFGTLLFYQAKNAISPEYEHQRKRDRRNKEGLDRNQANVAESIDTNVSGMMPNGDPAPKRDPKDKKRIIKVGKKVIIGLAIDRTYMELTNPDPTQDAYETHTNQVEGREEYSTDYVGDIYNWIKKLFK</sequence>
<keyword evidence="1" id="KW-0677">Repeat</keyword>
<dbReference type="InterPro" id="IPR050708">
    <property type="entry name" value="T6SS_VgrG/RHS"/>
</dbReference>
<accession>A0A9P3ZX31</accession>
<keyword evidence="3" id="KW-0732">Signal</keyword>
<dbReference type="InterPro" id="IPR045619">
    <property type="entry name" value="DUF6443"/>
</dbReference>
<proteinExistence type="predicted"/>
<evidence type="ECO:0000256" key="2">
    <source>
        <dbReference type="SAM" id="MobiDB-lite"/>
    </source>
</evidence>
<organism evidence="6 7">
    <name type="scientific">Bacteroides ovatus</name>
    <dbReference type="NCBI Taxonomy" id="28116"/>
    <lineage>
        <taxon>Bacteria</taxon>
        <taxon>Pseudomonadati</taxon>
        <taxon>Bacteroidota</taxon>
        <taxon>Bacteroidia</taxon>
        <taxon>Bacteroidales</taxon>
        <taxon>Bacteroidaceae</taxon>
        <taxon>Bacteroides</taxon>
    </lineage>
</organism>
<gene>
    <name evidence="6" type="ORF">F3F25_17040</name>
</gene>
<evidence type="ECO:0000256" key="3">
    <source>
        <dbReference type="SAM" id="SignalP"/>
    </source>
</evidence>
<dbReference type="NCBIfam" id="TIGR03696">
    <property type="entry name" value="Rhs_assc_core"/>
    <property type="match status" value="1"/>
</dbReference>
<comment type="caution">
    <text evidence="6">The sequence shown here is derived from an EMBL/GenBank/DDBJ whole genome shotgun (WGS) entry which is preliminary data.</text>
</comment>
<feature type="compositionally biased region" description="Polar residues" evidence="2">
    <location>
        <begin position="985"/>
        <end position="998"/>
    </location>
</feature>
<feature type="chain" id="PRO_5040271773" evidence="3">
    <location>
        <begin position="22"/>
        <end position="1078"/>
    </location>
</feature>
<reference evidence="6 7" key="1">
    <citation type="journal article" date="2019" name="Nat. Med.">
        <title>A library of human gut bacterial isolates paired with longitudinal multiomics data enables mechanistic microbiome research.</title>
        <authorList>
            <person name="Poyet M."/>
            <person name="Groussin M."/>
            <person name="Gibbons S.M."/>
            <person name="Avila-Pacheco J."/>
            <person name="Jiang X."/>
            <person name="Kearney S.M."/>
            <person name="Perrotta A.R."/>
            <person name="Berdy B."/>
            <person name="Zhao S."/>
            <person name="Lieberman T.D."/>
            <person name="Swanson P.K."/>
            <person name="Smith M."/>
            <person name="Roesemann S."/>
            <person name="Alexander J.E."/>
            <person name="Rich S.A."/>
            <person name="Livny J."/>
            <person name="Vlamakis H."/>
            <person name="Clish C."/>
            <person name="Bullock K."/>
            <person name="Deik A."/>
            <person name="Scott J."/>
            <person name="Pierce K.A."/>
            <person name="Xavier R.J."/>
            <person name="Alm E.J."/>
        </authorList>
    </citation>
    <scope>NUCLEOTIDE SEQUENCE [LARGE SCALE GENOMIC DNA]</scope>
    <source>
        <strain evidence="6 7">BIOML-A160</strain>
    </source>
</reference>
<evidence type="ECO:0000259" key="4">
    <source>
        <dbReference type="Pfam" id="PF20041"/>
    </source>
</evidence>
<dbReference type="PANTHER" id="PTHR32305">
    <property type="match status" value="1"/>
</dbReference>
<dbReference type="Gene3D" id="2.180.10.10">
    <property type="entry name" value="RHS repeat-associated core"/>
    <property type="match status" value="1"/>
</dbReference>
<feature type="compositionally biased region" description="Basic and acidic residues" evidence="2">
    <location>
        <begin position="967"/>
        <end position="983"/>
    </location>
</feature>
<evidence type="ECO:0000256" key="1">
    <source>
        <dbReference type="ARBA" id="ARBA00022737"/>
    </source>
</evidence>
<name>A0A9P3ZX31_BACOV</name>